<name>A0ABR9ASV2_9BACL</name>
<evidence type="ECO:0000259" key="3">
    <source>
        <dbReference type="Pfam" id="PF00496"/>
    </source>
</evidence>
<dbReference type="SUPFAM" id="SSF53850">
    <property type="entry name" value="Periplasmic binding protein-like II"/>
    <property type="match status" value="1"/>
</dbReference>
<keyword evidence="2" id="KW-0732">Signal</keyword>
<dbReference type="RefSeq" id="WP_192023607.1">
    <property type="nucleotide sequence ID" value="NZ_JACYTN010000001.1"/>
</dbReference>
<dbReference type="InterPro" id="IPR030678">
    <property type="entry name" value="Peptide/Ni-bd"/>
</dbReference>
<dbReference type="Gene3D" id="3.10.105.10">
    <property type="entry name" value="Dipeptide-binding Protein, Domain 3"/>
    <property type="match status" value="1"/>
</dbReference>
<gene>
    <name evidence="4" type="ORF">IFO66_02630</name>
</gene>
<keyword evidence="5" id="KW-1185">Reference proteome</keyword>
<feature type="chain" id="PRO_5047013535" evidence="2">
    <location>
        <begin position="22"/>
        <end position="589"/>
    </location>
</feature>
<evidence type="ECO:0000256" key="2">
    <source>
        <dbReference type="SAM" id="SignalP"/>
    </source>
</evidence>
<organism evidence="4 5">
    <name type="scientific">Paenibacillus arenosi</name>
    <dbReference type="NCBI Taxonomy" id="2774142"/>
    <lineage>
        <taxon>Bacteria</taxon>
        <taxon>Bacillati</taxon>
        <taxon>Bacillota</taxon>
        <taxon>Bacilli</taxon>
        <taxon>Bacillales</taxon>
        <taxon>Paenibacillaceae</taxon>
        <taxon>Paenibacillus</taxon>
    </lineage>
</organism>
<dbReference type="Gene3D" id="3.90.76.10">
    <property type="entry name" value="Dipeptide-binding Protein, Domain 1"/>
    <property type="match status" value="1"/>
</dbReference>
<reference evidence="4 5" key="1">
    <citation type="submission" date="2020-09" db="EMBL/GenBank/DDBJ databases">
        <title>Paenibacillus sp. CAU 1523 isolated from sand of Haeundae Beach.</title>
        <authorList>
            <person name="Kim W."/>
        </authorList>
    </citation>
    <scope>NUCLEOTIDE SEQUENCE [LARGE SCALE GENOMIC DNA]</scope>
    <source>
        <strain evidence="4 5">CAU 1523</strain>
    </source>
</reference>
<dbReference type="EMBL" id="JACYTN010000001">
    <property type="protein sequence ID" value="MBD8497191.1"/>
    <property type="molecule type" value="Genomic_DNA"/>
</dbReference>
<comment type="caution">
    <text evidence="4">The sequence shown here is derived from an EMBL/GenBank/DDBJ whole genome shotgun (WGS) entry which is preliminary data.</text>
</comment>
<proteinExistence type="predicted"/>
<dbReference type="PIRSF" id="PIRSF002741">
    <property type="entry name" value="MppA"/>
    <property type="match status" value="1"/>
</dbReference>
<dbReference type="PANTHER" id="PTHR30290">
    <property type="entry name" value="PERIPLASMIC BINDING COMPONENT OF ABC TRANSPORTER"/>
    <property type="match status" value="1"/>
</dbReference>
<dbReference type="InterPro" id="IPR039424">
    <property type="entry name" value="SBP_5"/>
</dbReference>
<dbReference type="Gene3D" id="3.40.190.10">
    <property type="entry name" value="Periplasmic binding protein-like II"/>
    <property type="match status" value="1"/>
</dbReference>
<dbReference type="CDD" id="cd00995">
    <property type="entry name" value="PBP2_NikA_DppA_OppA_like"/>
    <property type="match status" value="1"/>
</dbReference>
<sequence>MKKQVLSLFIVLLASSMLFTACTSNESKPSASSAPSSAANSNAGTSNSTAQTNTTAAVSTKVTDLGTGIIQASDPSKLPDSAKQRNDTFIAGLTEPSGAFTPHFHQSGYDGNVASVLFAPLVTVDEKGKIIPYLAEKWEISKDQLTYKFHLNKDLKFSDGSPLTAEDVAFTLTILHDKNYDGGTDIFASHVKGGLAYKEGKATSVAGIKVIDPHTIQIETVEVNATALLTLGGQVLSKAYYGKDYKFGSLEYIRELHAKPVGAGPYKLDKHLPGQELRFTANEHFFKGKPKIERFIYKTTEGDAFQFIETGEQDYSAFSATQDNLDKLQKLGFLNLKLNTSSAYGYISINHKKPYFKDKKLRQALIYGLDRKTIVEGVSQGSAQVANIPTSPTSWSYTEEGINPYHYDAEKAKTLLDEAGWKEGSDGIREKDGQKLVIRYLSSKSKGSDALIAIAKENYSAIGIQFEPEQFADFNALLAKVDGGDYDLASFSTPMLLDPHSGVSGFTTEEAKGYSNPKVDQLIKEGISTLDIEKRKEVYKKLYQELNEDPPYIFYSYSKLLYAYNYRIKGLDPNPYRGIATSLPLTSIE</sequence>
<evidence type="ECO:0000313" key="4">
    <source>
        <dbReference type="EMBL" id="MBD8497191.1"/>
    </source>
</evidence>
<dbReference type="InterPro" id="IPR000914">
    <property type="entry name" value="SBP_5_dom"/>
</dbReference>
<feature type="domain" description="Solute-binding protein family 5" evidence="3">
    <location>
        <begin position="129"/>
        <end position="509"/>
    </location>
</feature>
<dbReference type="PANTHER" id="PTHR30290:SF81">
    <property type="entry name" value="OLIGOPEPTIDE-BINDING PROTEIN OPPA"/>
    <property type="match status" value="1"/>
</dbReference>
<dbReference type="Proteomes" id="UP000634529">
    <property type="component" value="Unassembled WGS sequence"/>
</dbReference>
<evidence type="ECO:0000256" key="1">
    <source>
        <dbReference type="SAM" id="MobiDB-lite"/>
    </source>
</evidence>
<dbReference type="PROSITE" id="PS51257">
    <property type="entry name" value="PROKAR_LIPOPROTEIN"/>
    <property type="match status" value="1"/>
</dbReference>
<accession>A0ABR9ASV2</accession>
<feature type="region of interest" description="Disordered" evidence="1">
    <location>
        <begin position="27"/>
        <end position="55"/>
    </location>
</feature>
<feature type="signal peptide" evidence="2">
    <location>
        <begin position="1"/>
        <end position="21"/>
    </location>
</feature>
<evidence type="ECO:0000313" key="5">
    <source>
        <dbReference type="Proteomes" id="UP000634529"/>
    </source>
</evidence>
<dbReference type="Pfam" id="PF00496">
    <property type="entry name" value="SBP_bac_5"/>
    <property type="match status" value="1"/>
</dbReference>
<protein>
    <submittedName>
        <fullName evidence="4">ABC transporter substrate-binding protein</fullName>
    </submittedName>
</protein>